<reference evidence="7" key="2">
    <citation type="journal article" date="2021" name="PeerJ">
        <title>Extensive microbial diversity within the chicken gut microbiome revealed by metagenomics and culture.</title>
        <authorList>
            <person name="Gilroy R."/>
            <person name="Ravi A."/>
            <person name="Getino M."/>
            <person name="Pursley I."/>
            <person name="Horton D.L."/>
            <person name="Alikhan N.F."/>
            <person name="Baker D."/>
            <person name="Gharbi K."/>
            <person name="Hall N."/>
            <person name="Watson M."/>
            <person name="Adriaenssens E.M."/>
            <person name="Foster-Nyarko E."/>
            <person name="Jarju S."/>
            <person name="Secka A."/>
            <person name="Antonio M."/>
            <person name="Oren A."/>
            <person name="Chaudhuri R.R."/>
            <person name="La Ragione R."/>
            <person name="Hildebrand F."/>
            <person name="Pallen M.J."/>
        </authorList>
    </citation>
    <scope>NUCLEOTIDE SEQUENCE</scope>
    <source>
        <strain evidence="7">CHK186-9395</strain>
    </source>
</reference>
<evidence type="ECO:0000256" key="5">
    <source>
        <dbReference type="ARBA" id="ARBA00022839"/>
    </source>
</evidence>
<comment type="similarity">
    <text evidence="1 6">Belongs to the XseB family.</text>
</comment>
<evidence type="ECO:0000313" key="7">
    <source>
        <dbReference type="EMBL" id="HIV01686.1"/>
    </source>
</evidence>
<comment type="caution">
    <text evidence="7">The sequence shown here is derived from an EMBL/GenBank/DDBJ whole genome shotgun (WGS) entry which is preliminary data.</text>
</comment>
<comment type="subunit">
    <text evidence="6">Heterooligomer composed of large and small subunits.</text>
</comment>
<comment type="catalytic activity">
    <reaction evidence="6">
        <text>Exonucleolytic cleavage in either 5'- to 3'- or 3'- to 5'-direction to yield nucleoside 5'-phosphates.</text>
        <dbReference type="EC" id="3.1.11.6"/>
    </reaction>
</comment>
<organism evidence="7 8">
    <name type="scientific">Candidatus Caccopulliclostridium gallistercoris</name>
    <dbReference type="NCBI Taxonomy" id="2840719"/>
    <lineage>
        <taxon>Bacteria</taxon>
        <taxon>Bacillati</taxon>
        <taxon>Bacillota</taxon>
        <taxon>Clostridia</taxon>
        <taxon>Candidatus Caccopulliclostridium</taxon>
    </lineage>
</organism>
<comment type="subcellular location">
    <subcellularLocation>
        <location evidence="6">Cytoplasm</location>
    </subcellularLocation>
</comment>
<dbReference type="NCBIfam" id="TIGR01280">
    <property type="entry name" value="xseB"/>
    <property type="match status" value="1"/>
</dbReference>
<dbReference type="Gene3D" id="1.10.287.1040">
    <property type="entry name" value="Exonuclease VII, small subunit"/>
    <property type="match status" value="1"/>
</dbReference>
<dbReference type="EC" id="3.1.11.6" evidence="6"/>
<sequence length="67" mass="7625">MTFEEGNKELDEIIEKLESGKIGLEEGTKLFERGSELAETLYKEFNSSKGKITVIRDNLEKLLSSEE</sequence>
<dbReference type="InterPro" id="IPR003761">
    <property type="entry name" value="Exonuc_VII_S"/>
</dbReference>
<evidence type="ECO:0000256" key="3">
    <source>
        <dbReference type="ARBA" id="ARBA00022722"/>
    </source>
</evidence>
<dbReference type="GO" id="GO:0006308">
    <property type="term" value="P:DNA catabolic process"/>
    <property type="evidence" value="ECO:0007669"/>
    <property type="project" value="UniProtKB-UniRule"/>
</dbReference>
<dbReference type="PANTHER" id="PTHR34137">
    <property type="entry name" value="EXODEOXYRIBONUCLEASE 7 SMALL SUBUNIT"/>
    <property type="match status" value="1"/>
</dbReference>
<dbReference type="Proteomes" id="UP000886861">
    <property type="component" value="Unassembled WGS sequence"/>
</dbReference>
<dbReference type="InterPro" id="IPR037004">
    <property type="entry name" value="Exonuc_VII_ssu_sf"/>
</dbReference>
<protein>
    <recommendedName>
        <fullName evidence="6">Exodeoxyribonuclease 7 small subunit</fullName>
        <ecNumber evidence="6">3.1.11.6</ecNumber>
    </recommendedName>
    <alternativeName>
        <fullName evidence="6">Exodeoxyribonuclease VII small subunit</fullName>
        <shortName evidence="6">Exonuclease VII small subunit</shortName>
    </alternativeName>
</protein>
<dbReference type="AlphaFoldDB" id="A0A9D1NF25"/>
<dbReference type="GO" id="GO:0008855">
    <property type="term" value="F:exodeoxyribonuclease VII activity"/>
    <property type="evidence" value="ECO:0007669"/>
    <property type="project" value="UniProtKB-UniRule"/>
</dbReference>
<dbReference type="SUPFAM" id="SSF116842">
    <property type="entry name" value="XseB-like"/>
    <property type="match status" value="1"/>
</dbReference>
<evidence type="ECO:0000256" key="4">
    <source>
        <dbReference type="ARBA" id="ARBA00022801"/>
    </source>
</evidence>
<keyword evidence="2 6" id="KW-0963">Cytoplasm</keyword>
<proteinExistence type="inferred from homology"/>
<keyword evidence="5 6" id="KW-0269">Exonuclease</keyword>
<keyword evidence="4 6" id="KW-0378">Hydrolase</keyword>
<dbReference type="GO" id="GO:0009318">
    <property type="term" value="C:exodeoxyribonuclease VII complex"/>
    <property type="evidence" value="ECO:0007669"/>
    <property type="project" value="UniProtKB-UniRule"/>
</dbReference>
<comment type="function">
    <text evidence="6">Bidirectionally degrades single-stranded DNA into large acid-insoluble oligonucleotides, which are then degraded further into small acid-soluble oligonucleotides.</text>
</comment>
<dbReference type="HAMAP" id="MF_00337">
    <property type="entry name" value="Exonuc_7_S"/>
    <property type="match status" value="1"/>
</dbReference>
<accession>A0A9D1NF25</accession>
<reference evidence="7" key="1">
    <citation type="submission" date="2020-10" db="EMBL/GenBank/DDBJ databases">
        <authorList>
            <person name="Gilroy R."/>
        </authorList>
    </citation>
    <scope>NUCLEOTIDE SEQUENCE</scope>
    <source>
        <strain evidence="7">CHK186-9395</strain>
    </source>
</reference>
<dbReference type="Pfam" id="PF02609">
    <property type="entry name" value="Exonuc_VII_S"/>
    <property type="match status" value="1"/>
</dbReference>
<gene>
    <name evidence="6 7" type="primary">xseB</name>
    <name evidence="7" type="ORF">IAA62_03955</name>
</gene>
<dbReference type="EMBL" id="DVOJ01000014">
    <property type="protein sequence ID" value="HIV01686.1"/>
    <property type="molecule type" value="Genomic_DNA"/>
</dbReference>
<dbReference type="GO" id="GO:0005829">
    <property type="term" value="C:cytosol"/>
    <property type="evidence" value="ECO:0007669"/>
    <property type="project" value="TreeGrafter"/>
</dbReference>
<evidence type="ECO:0000256" key="6">
    <source>
        <dbReference type="HAMAP-Rule" id="MF_00337"/>
    </source>
</evidence>
<evidence type="ECO:0000256" key="2">
    <source>
        <dbReference type="ARBA" id="ARBA00022490"/>
    </source>
</evidence>
<name>A0A9D1NF25_9FIRM</name>
<evidence type="ECO:0000313" key="8">
    <source>
        <dbReference type="Proteomes" id="UP000886861"/>
    </source>
</evidence>
<dbReference type="PANTHER" id="PTHR34137:SF1">
    <property type="entry name" value="EXODEOXYRIBONUCLEASE 7 SMALL SUBUNIT"/>
    <property type="match status" value="1"/>
</dbReference>
<evidence type="ECO:0000256" key="1">
    <source>
        <dbReference type="ARBA" id="ARBA00009998"/>
    </source>
</evidence>
<keyword evidence="3 6" id="KW-0540">Nuclease</keyword>